<evidence type="ECO:0000256" key="1">
    <source>
        <dbReference type="ARBA" id="ARBA00004123"/>
    </source>
</evidence>
<dbReference type="InterPro" id="IPR050987">
    <property type="entry name" value="AtrR-like"/>
</dbReference>
<evidence type="ECO:0000259" key="8">
    <source>
        <dbReference type="PROSITE" id="PS50048"/>
    </source>
</evidence>
<accession>A0A0D1W1G8</accession>
<feature type="domain" description="Zn(2)-C6 fungal-type" evidence="8">
    <location>
        <begin position="17"/>
        <end position="49"/>
    </location>
</feature>
<dbReference type="Proteomes" id="UP000053599">
    <property type="component" value="Unassembled WGS sequence"/>
</dbReference>
<evidence type="ECO:0000313" key="10">
    <source>
        <dbReference type="Proteomes" id="UP000053599"/>
    </source>
</evidence>
<dbReference type="Pfam" id="PF04082">
    <property type="entry name" value="Fungal_trans"/>
    <property type="match status" value="1"/>
</dbReference>
<dbReference type="GO" id="GO:0008270">
    <property type="term" value="F:zinc ion binding"/>
    <property type="evidence" value="ECO:0007669"/>
    <property type="project" value="InterPro"/>
</dbReference>
<feature type="compositionally biased region" description="Polar residues" evidence="7">
    <location>
        <begin position="89"/>
        <end position="118"/>
    </location>
</feature>
<dbReference type="InterPro" id="IPR001138">
    <property type="entry name" value="Zn2Cys6_DnaBD"/>
</dbReference>
<evidence type="ECO:0000256" key="6">
    <source>
        <dbReference type="ARBA" id="ARBA00023242"/>
    </source>
</evidence>
<dbReference type="GO" id="GO:0000981">
    <property type="term" value="F:DNA-binding transcription factor activity, RNA polymerase II-specific"/>
    <property type="evidence" value="ECO:0007669"/>
    <property type="project" value="InterPro"/>
</dbReference>
<dbReference type="GO" id="GO:0005634">
    <property type="term" value="C:nucleus"/>
    <property type="evidence" value="ECO:0007669"/>
    <property type="project" value="UniProtKB-SubCell"/>
</dbReference>
<dbReference type="EMBL" id="KN846952">
    <property type="protein sequence ID" value="KIV82600.1"/>
    <property type="molecule type" value="Genomic_DNA"/>
</dbReference>
<dbReference type="SUPFAM" id="SSF57701">
    <property type="entry name" value="Zn2/Cys6 DNA-binding domain"/>
    <property type="match status" value="1"/>
</dbReference>
<dbReference type="GO" id="GO:0006351">
    <property type="term" value="P:DNA-templated transcription"/>
    <property type="evidence" value="ECO:0007669"/>
    <property type="project" value="InterPro"/>
</dbReference>
<keyword evidence="2" id="KW-0479">Metal-binding</keyword>
<dbReference type="CDD" id="cd12148">
    <property type="entry name" value="fungal_TF_MHR"/>
    <property type="match status" value="1"/>
</dbReference>
<sequence>MSATLDQHRKATNTVQACDSCRRKKRRCDFNAESERCTACDKTDSPCQITHVTKPREKRKRKHMDTLETRLRSLEDLIKSSVAAPKTTPPQNQSQEQSENTTSAPVSIEATNSTSWTADSVPADGTFATTDSQPHDISQYWNNEESPSFQMPSVLDATDIDLRPQVRMKGDRKCSMPPAQGGLFLLQEFLMDFNTAVPLFDAESISTVFLDCYNGRADGLVISWVVVKIVLAIAHRLRAMSPLGVAQDTENVQTYLEESMEAIPGFLLMKPSLLLAQCYLGMAILLSTSSRPQPAARFVSMTLHMLQDLHVNDPPGDNAARNANELQMQRVFWIAYSMDADISLRAGRLPTLSPRLINVELCAAETDDNKGEICAAEGEFKVNVFRLRAQLALIQAQLMECILEPRTFESEHSQKVVLQSLAVGLDQWRENPLFDISIDRFQNLLHRSDLFHIIVLESAYLATAYVVRAHLSLGSNLRSNPFIADGLMAVISTGAIAESYNEARRFIGIVNLLPADNVPCNWLTLESVVSALVVLLAHITQNSQTVDTTADLGVAKSVLHTLYQLVDFRKDPELTNLQHLCADMYLRTDLVVQQHNASKR</sequence>
<evidence type="ECO:0000256" key="2">
    <source>
        <dbReference type="ARBA" id="ARBA00022723"/>
    </source>
</evidence>
<dbReference type="PANTHER" id="PTHR46910:SF37">
    <property type="entry name" value="ZN(II)2CYS6 TRANSCRIPTION FACTOR (EUROFUNG)"/>
    <property type="match status" value="1"/>
</dbReference>
<dbReference type="InterPro" id="IPR007219">
    <property type="entry name" value="XnlR_reg_dom"/>
</dbReference>
<gene>
    <name evidence="9" type="ORF">PV11_04700</name>
</gene>
<dbReference type="Pfam" id="PF00172">
    <property type="entry name" value="Zn_clus"/>
    <property type="match status" value="1"/>
</dbReference>
<keyword evidence="4" id="KW-0238">DNA-binding</keyword>
<name>A0A0D1W1G8_9EURO</name>
<dbReference type="AlphaFoldDB" id="A0A0D1W1G8"/>
<evidence type="ECO:0000256" key="5">
    <source>
        <dbReference type="ARBA" id="ARBA00023163"/>
    </source>
</evidence>
<dbReference type="Gene3D" id="4.10.240.10">
    <property type="entry name" value="Zn(2)-C6 fungal-type DNA-binding domain"/>
    <property type="match status" value="1"/>
</dbReference>
<dbReference type="OrthoDB" id="4116913at2759"/>
<evidence type="ECO:0000313" key="9">
    <source>
        <dbReference type="EMBL" id="KIV82600.1"/>
    </source>
</evidence>
<comment type="subcellular location">
    <subcellularLocation>
        <location evidence="1">Nucleus</location>
    </subcellularLocation>
</comment>
<dbReference type="SMART" id="SM00906">
    <property type="entry name" value="Fungal_trans"/>
    <property type="match status" value="1"/>
</dbReference>
<dbReference type="PANTHER" id="PTHR46910">
    <property type="entry name" value="TRANSCRIPTION FACTOR PDR1"/>
    <property type="match status" value="1"/>
</dbReference>
<reference evidence="9 10" key="1">
    <citation type="submission" date="2015-01" db="EMBL/GenBank/DDBJ databases">
        <title>The Genome Sequence of Exophiala sideris CBS121828.</title>
        <authorList>
            <consortium name="The Broad Institute Genomics Platform"/>
            <person name="Cuomo C."/>
            <person name="de Hoog S."/>
            <person name="Gorbushina A."/>
            <person name="Stielow B."/>
            <person name="Teixiera M."/>
            <person name="Abouelleil A."/>
            <person name="Chapman S.B."/>
            <person name="Priest M."/>
            <person name="Young S.K."/>
            <person name="Wortman J."/>
            <person name="Nusbaum C."/>
            <person name="Birren B."/>
        </authorList>
    </citation>
    <scope>NUCLEOTIDE SEQUENCE [LARGE SCALE GENOMIC DNA]</scope>
    <source>
        <strain evidence="9 10">CBS 121828</strain>
    </source>
</reference>
<dbReference type="InterPro" id="IPR036864">
    <property type="entry name" value="Zn2-C6_fun-type_DNA-bd_sf"/>
</dbReference>
<keyword evidence="5" id="KW-0804">Transcription</keyword>
<keyword evidence="6" id="KW-0539">Nucleus</keyword>
<keyword evidence="3" id="KW-0805">Transcription regulation</keyword>
<proteinExistence type="predicted"/>
<organism evidence="9 10">
    <name type="scientific">Exophiala sideris</name>
    <dbReference type="NCBI Taxonomy" id="1016849"/>
    <lineage>
        <taxon>Eukaryota</taxon>
        <taxon>Fungi</taxon>
        <taxon>Dikarya</taxon>
        <taxon>Ascomycota</taxon>
        <taxon>Pezizomycotina</taxon>
        <taxon>Eurotiomycetes</taxon>
        <taxon>Chaetothyriomycetidae</taxon>
        <taxon>Chaetothyriales</taxon>
        <taxon>Herpotrichiellaceae</taxon>
        <taxon>Exophiala</taxon>
    </lineage>
</organism>
<evidence type="ECO:0000256" key="3">
    <source>
        <dbReference type="ARBA" id="ARBA00023015"/>
    </source>
</evidence>
<evidence type="ECO:0000256" key="7">
    <source>
        <dbReference type="SAM" id="MobiDB-lite"/>
    </source>
</evidence>
<dbReference type="GO" id="GO:0003677">
    <property type="term" value="F:DNA binding"/>
    <property type="evidence" value="ECO:0007669"/>
    <property type="project" value="UniProtKB-KW"/>
</dbReference>
<dbReference type="PROSITE" id="PS50048">
    <property type="entry name" value="ZN2_CY6_FUNGAL_2"/>
    <property type="match status" value="1"/>
</dbReference>
<dbReference type="CDD" id="cd00067">
    <property type="entry name" value="GAL4"/>
    <property type="match status" value="1"/>
</dbReference>
<evidence type="ECO:0000256" key="4">
    <source>
        <dbReference type="ARBA" id="ARBA00023125"/>
    </source>
</evidence>
<dbReference type="PROSITE" id="PS00463">
    <property type="entry name" value="ZN2_CY6_FUNGAL_1"/>
    <property type="match status" value="1"/>
</dbReference>
<dbReference type="SMART" id="SM00066">
    <property type="entry name" value="GAL4"/>
    <property type="match status" value="1"/>
</dbReference>
<protein>
    <recommendedName>
        <fullName evidence="8">Zn(2)-C6 fungal-type domain-containing protein</fullName>
    </recommendedName>
</protein>
<feature type="region of interest" description="Disordered" evidence="7">
    <location>
        <begin position="81"/>
        <end position="134"/>
    </location>
</feature>